<sequence length="80" mass="9334">MLEKLWMDNDVTNRQALGRDEECNSVGDTQTAYAQEIDVGKMRWVGYTIRTPESSTRRATVEFSETRDKRKSKNYMAETH</sequence>
<comment type="caution">
    <text evidence="2">The sequence shown here is derived from an EMBL/GenBank/DDBJ whole genome shotgun (WGS) entry which is preliminary data.</text>
</comment>
<gene>
    <name evidence="2" type="ORF">ElyMa_002890600</name>
</gene>
<evidence type="ECO:0000256" key="1">
    <source>
        <dbReference type="SAM" id="MobiDB-lite"/>
    </source>
</evidence>
<proteinExistence type="predicted"/>
<evidence type="ECO:0000313" key="3">
    <source>
        <dbReference type="Proteomes" id="UP000762676"/>
    </source>
</evidence>
<feature type="compositionally biased region" description="Basic and acidic residues" evidence="1">
    <location>
        <begin position="58"/>
        <end position="68"/>
    </location>
</feature>
<keyword evidence="3" id="KW-1185">Reference proteome</keyword>
<evidence type="ECO:0000313" key="2">
    <source>
        <dbReference type="EMBL" id="GFS03608.1"/>
    </source>
</evidence>
<protein>
    <submittedName>
        <fullName evidence="2">Uncharacterized protein</fullName>
    </submittedName>
</protein>
<feature type="region of interest" description="Disordered" evidence="1">
    <location>
        <begin position="58"/>
        <end position="80"/>
    </location>
</feature>
<dbReference type="AlphaFoldDB" id="A0AAV4I248"/>
<accession>A0AAV4I248</accession>
<reference evidence="2 3" key="1">
    <citation type="journal article" date="2021" name="Elife">
        <title>Chloroplast acquisition without the gene transfer in kleptoplastic sea slugs, Plakobranchus ocellatus.</title>
        <authorList>
            <person name="Maeda T."/>
            <person name="Takahashi S."/>
            <person name="Yoshida T."/>
            <person name="Shimamura S."/>
            <person name="Takaki Y."/>
            <person name="Nagai Y."/>
            <person name="Toyoda A."/>
            <person name="Suzuki Y."/>
            <person name="Arimoto A."/>
            <person name="Ishii H."/>
            <person name="Satoh N."/>
            <person name="Nishiyama T."/>
            <person name="Hasebe M."/>
            <person name="Maruyama T."/>
            <person name="Minagawa J."/>
            <person name="Obokata J."/>
            <person name="Shigenobu S."/>
        </authorList>
    </citation>
    <scope>NUCLEOTIDE SEQUENCE [LARGE SCALE GENOMIC DNA]</scope>
</reference>
<dbReference type="EMBL" id="BMAT01005989">
    <property type="protein sequence ID" value="GFS03608.1"/>
    <property type="molecule type" value="Genomic_DNA"/>
</dbReference>
<dbReference type="Proteomes" id="UP000762676">
    <property type="component" value="Unassembled WGS sequence"/>
</dbReference>
<name>A0AAV4I248_9GAST</name>
<organism evidence="2 3">
    <name type="scientific">Elysia marginata</name>
    <dbReference type="NCBI Taxonomy" id="1093978"/>
    <lineage>
        <taxon>Eukaryota</taxon>
        <taxon>Metazoa</taxon>
        <taxon>Spiralia</taxon>
        <taxon>Lophotrochozoa</taxon>
        <taxon>Mollusca</taxon>
        <taxon>Gastropoda</taxon>
        <taxon>Heterobranchia</taxon>
        <taxon>Euthyneura</taxon>
        <taxon>Panpulmonata</taxon>
        <taxon>Sacoglossa</taxon>
        <taxon>Placobranchoidea</taxon>
        <taxon>Plakobranchidae</taxon>
        <taxon>Elysia</taxon>
    </lineage>
</organism>